<evidence type="ECO:0000259" key="6">
    <source>
        <dbReference type="PROSITE" id="PS51387"/>
    </source>
</evidence>
<dbReference type="PANTHER" id="PTHR42973:SF39">
    <property type="entry name" value="FAD-BINDING PCMH-TYPE DOMAIN-CONTAINING PROTEIN"/>
    <property type="match status" value="1"/>
</dbReference>
<dbReference type="InterPro" id="IPR016167">
    <property type="entry name" value="FAD-bd_PCMH_sub1"/>
</dbReference>
<evidence type="ECO:0000256" key="4">
    <source>
        <dbReference type="ARBA" id="ARBA00022827"/>
    </source>
</evidence>
<evidence type="ECO:0000256" key="2">
    <source>
        <dbReference type="ARBA" id="ARBA00005466"/>
    </source>
</evidence>
<dbReference type="Gene3D" id="3.30.465.10">
    <property type="match status" value="1"/>
</dbReference>
<dbReference type="Proteomes" id="UP001204615">
    <property type="component" value="Unassembled WGS sequence"/>
</dbReference>
<evidence type="ECO:0000256" key="1">
    <source>
        <dbReference type="ARBA" id="ARBA00001974"/>
    </source>
</evidence>
<dbReference type="InterPro" id="IPR006094">
    <property type="entry name" value="Oxid_FAD_bind_N"/>
</dbReference>
<dbReference type="RefSeq" id="WP_253566246.1">
    <property type="nucleotide sequence ID" value="NZ_JAMZEK010000002.1"/>
</dbReference>
<dbReference type="PROSITE" id="PS51387">
    <property type="entry name" value="FAD_PCMH"/>
    <property type="match status" value="1"/>
</dbReference>
<reference evidence="7 8" key="1">
    <citation type="submission" date="2022-06" db="EMBL/GenBank/DDBJ databases">
        <title>Dyella sp. Sa strain:Sa Genome sequencing.</title>
        <authorList>
            <person name="Park S."/>
        </authorList>
    </citation>
    <scope>NUCLEOTIDE SEQUENCE [LARGE SCALE GENOMIC DNA]</scope>
    <source>
        <strain evidence="7 8">Sa</strain>
    </source>
</reference>
<accession>A0ABT1FE27</accession>
<dbReference type="InterPro" id="IPR036318">
    <property type="entry name" value="FAD-bd_PCMH-like_sf"/>
</dbReference>
<dbReference type="InterPro" id="IPR016169">
    <property type="entry name" value="FAD-bd_PCMH_sub2"/>
</dbReference>
<evidence type="ECO:0000256" key="3">
    <source>
        <dbReference type="ARBA" id="ARBA00022630"/>
    </source>
</evidence>
<dbReference type="InterPro" id="IPR050416">
    <property type="entry name" value="FAD-linked_Oxidoreductase"/>
</dbReference>
<dbReference type="InterPro" id="IPR016166">
    <property type="entry name" value="FAD-bd_PCMH"/>
</dbReference>
<keyword evidence="3" id="KW-0285">Flavoprotein</keyword>
<comment type="similarity">
    <text evidence="2">Belongs to the oxygen-dependent FAD-linked oxidoreductase family.</text>
</comment>
<comment type="cofactor">
    <cofactor evidence="1">
        <name>FAD</name>
        <dbReference type="ChEBI" id="CHEBI:57692"/>
    </cofactor>
</comment>
<dbReference type="Gene3D" id="3.40.462.20">
    <property type="match status" value="1"/>
</dbReference>
<name>A0ABT1FE27_9GAMM</name>
<evidence type="ECO:0000313" key="7">
    <source>
        <dbReference type="EMBL" id="MCP1374477.1"/>
    </source>
</evidence>
<comment type="caution">
    <text evidence="7">The sequence shown here is derived from an EMBL/GenBank/DDBJ whole genome shotgun (WGS) entry which is preliminary data.</text>
</comment>
<keyword evidence="8" id="KW-1185">Reference proteome</keyword>
<keyword evidence="5" id="KW-0560">Oxidoreductase</keyword>
<gene>
    <name evidence="7" type="ORF">NC595_10420</name>
</gene>
<evidence type="ECO:0000313" key="8">
    <source>
        <dbReference type="Proteomes" id="UP001204615"/>
    </source>
</evidence>
<dbReference type="Pfam" id="PF01565">
    <property type="entry name" value="FAD_binding_4"/>
    <property type="match status" value="1"/>
</dbReference>
<dbReference type="Gene3D" id="3.30.43.10">
    <property type="entry name" value="Uridine Diphospho-n-acetylenolpyruvylglucosamine Reductase, domain 2"/>
    <property type="match status" value="1"/>
</dbReference>
<protein>
    <submittedName>
        <fullName evidence="7">FAD-dependent oxidoreductase</fullName>
    </submittedName>
</protein>
<organism evidence="7 8">
    <name type="scientific">Dyella lutea</name>
    <dbReference type="NCBI Taxonomy" id="2950441"/>
    <lineage>
        <taxon>Bacteria</taxon>
        <taxon>Pseudomonadati</taxon>
        <taxon>Pseudomonadota</taxon>
        <taxon>Gammaproteobacteria</taxon>
        <taxon>Lysobacterales</taxon>
        <taxon>Rhodanobacteraceae</taxon>
        <taxon>Dyella</taxon>
    </lineage>
</organism>
<dbReference type="SUPFAM" id="SSF56176">
    <property type="entry name" value="FAD-binding/transporter-associated domain-like"/>
    <property type="match status" value="1"/>
</dbReference>
<proteinExistence type="inferred from homology"/>
<dbReference type="PANTHER" id="PTHR42973">
    <property type="entry name" value="BINDING OXIDOREDUCTASE, PUTATIVE (AFU_ORTHOLOGUE AFUA_1G17690)-RELATED"/>
    <property type="match status" value="1"/>
</dbReference>
<sequence length="461" mass="49126">MSIGSDRPHAINWQALADALRGPLLRPGDADYENRRRVWNGVIDRHPAAIACCADAEDVCTAASFATRVRLPITVRGGGHNVAGLAVRDDALMLDLGDMRHVDVDPQARIARIEGGALWQDVDAATQPHGLATTGGFVSTTGVGGYTLGGGVGWLMRRCGLAVDNLLEAEVVLADGRSLVASEQRHADLFWGLRGGAGGLGVVTRFTSRLHPVGEVLAGVVFHPIEAAPWLLRTFRDVTPKAPDALTAMLVVTSVPPLPFLPASAHGQRAIALAYCWSGAPEQGARTVAPLAGYGQPLGRHEGVVPYAVWQRTFDPGAPAGHCYYWTTSQLDDLDDMLIEVLLRHAEAPPDPLCELHIHHLGGAVANAPSTATAFAHRDTPFFVNVIGHTAEAGRFPAVRDWTCSFRTALAPHARRGVQPNFAGETADIDTRAHGVVAQARLAELRARYDPLGLLAAWRGG</sequence>
<keyword evidence="4" id="KW-0274">FAD</keyword>
<evidence type="ECO:0000256" key="5">
    <source>
        <dbReference type="ARBA" id="ARBA00023002"/>
    </source>
</evidence>
<feature type="domain" description="FAD-binding PCMH-type" evidence="6">
    <location>
        <begin position="43"/>
        <end position="213"/>
    </location>
</feature>
<dbReference type="EMBL" id="JAMZEK010000002">
    <property type="protein sequence ID" value="MCP1374477.1"/>
    <property type="molecule type" value="Genomic_DNA"/>
</dbReference>